<gene>
    <name evidence="2" type="ORF">GLW07_06475</name>
</gene>
<dbReference type="SMART" id="SM00278">
    <property type="entry name" value="HhH1"/>
    <property type="match status" value="2"/>
</dbReference>
<feature type="domain" description="Helix-hairpin-helix DNA-binding motif class 1" evidence="1">
    <location>
        <begin position="127"/>
        <end position="146"/>
    </location>
</feature>
<dbReference type="GO" id="GO:0003677">
    <property type="term" value="F:DNA binding"/>
    <property type="evidence" value="ECO:0007669"/>
    <property type="project" value="InterPro"/>
</dbReference>
<dbReference type="Pfam" id="PF12836">
    <property type="entry name" value="HHH_3"/>
    <property type="match status" value="1"/>
</dbReference>
<name>A0A845EWS8_9BACL</name>
<reference evidence="2 3" key="1">
    <citation type="submission" date="2019-11" db="EMBL/GenBank/DDBJ databases">
        <title>Genome sequences of 17 halophilic strains isolated from different environments.</title>
        <authorList>
            <person name="Furrow R.E."/>
        </authorList>
    </citation>
    <scope>NUCLEOTIDE SEQUENCE [LARGE SCALE GENOMIC DNA]</scope>
    <source>
        <strain evidence="2 3">22506_14_FS</strain>
    </source>
</reference>
<dbReference type="PANTHER" id="PTHR21180">
    <property type="entry name" value="ENDONUCLEASE/EXONUCLEASE/PHOSPHATASE FAMILY DOMAIN-CONTAINING PROTEIN 1"/>
    <property type="match status" value="1"/>
</dbReference>
<evidence type="ECO:0000313" key="3">
    <source>
        <dbReference type="Proteomes" id="UP000447833"/>
    </source>
</evidence>
<dbReference type="EMBL" id="WMEY01000002">
    <property type="protein sequence ID" value="MYL63002.1"/>
    <property type="molecule type" value="Genomic_DNA"/>
</dbReference>
<organism evidence="2 3">
    <name type="scientific">Guptibacillus hwajinpoensis</name>
    <dbReference type="NCBI Taxonomy" id="208199"/>
    <lineage>
        <taxon>Bacteria</taxon>
        <taxon>Bacillati</taxon>
        <taxon>Bacillota</taxon>
        <taxon>Bacilli</taxon>
        <taxon>Bacillales</taxon>
        <taxon>Guptibacillaceae</taxon>
        <taxon>Guptibacillus</taxon>
    </lineage>
</organism>
<dbReference type="InterPro" id="IPR004509">
    <property type="entry name" value="Competence_ComEA_HhH"/>
</dbReference>
<dbReference type="InterPro" id="IPR019554">
    <property type="entry name" value="Soluble_ligand-bd"/>
</dbReference>
<dbReference type="Gene3D" id="1.10.150.280">
    <property type="entry name" value="AF1531-like domain"/>
    <property type="match status" value="1"/>
</dbReference>
<dbReference type="Proteomes" id="UP000447833">
    <property type="component" value="Unassembled WGS sequence"/>
</dbReference>
<dbReference type="InterPro" id="IPR010994">
    <property type="entry name" value="RuvA_2-like"/>
</dbReference>
<comment type="caution">
    <text evidence="2">The sequence shown here is derived from an EMBL/GenBank/DDBJ whole genome shotgun (WGS) entry which is preliminary data.</text>
</comment>
<protein>
    <recommendedName>
        <fullName evidence="1">Helix-hairpin-helix DNA-binding motif class 1 domain-containing protein</fullName>
    </recommendedName>
</protein>
<dbReference type="InterPro" id="IPR003583">
    <property type="entry name" value="Hlx-hairpin-Hlx_DNA-bd_motif"/>
</dbReference>
<dbReference type="GO" id="GO:0015628">
    <property type="term" value="P:protein secretion by the type II secretion system"/>
    <property type="evidence" value="ECO:0007669"/>
    <property type="project" value="TreeGrafter"/>
</dbReference>
<dbReference type="GO" id="GO:0006281">
    <property type="term" value="P:DNA repair"/>
    <property type="evidence" value="ECO:0007669"/>
    <property type="project" value="InterPro"/>
</dbReference>
<dbReference type="SUPFAM" id="SSF47781">
    <property type="entry name" value="RuvA domain 2-like"/>
    <property type="match status" value="1"/>
</dbReference>
<dbReference type="InterPro" id="IPR051675">
    <property type="entry name" value="Endo/Exo/Phosphatase_dom_1"/>
</dbReference>
<evidence type="ECO:0000313" key="2">
    <source>
        <dbReference type="EMBL" id="MYL63002.1"/>
    </source>
</evidence>
<evidence type="ECO:0000259" key="1">
    <source>
        <dbReference type="SMART" id="SM00278"/>
    </source>
</evidence>
<feature type="domain" description="Helix-hairpin-helix DNA-binding motif class 1" evidence="1">
    <location>
        <begin position="157"/>
        <end position="176"/>
    </location>
</feature>
<proteinExistence type="predicted"/>
<dbReference type="AlphaFoldDB" id="A0A845EWS8"/>
<sequence>MAVFFYYDLPKGDEDQFVFEEEVEEGVEDKEVSLPAKESEVTIVLVDVKGAVVTPGVYEVSANGRVKDVIQKAGGFLEEADQAQLNLAGKVIDEMMIYVPIKGETTVAAGSVTAESGLISINTADLIELQELPGIGPAKAEAIIQYREENGPFSASEDLQNISGIGEKTFEKLKDLITVQ</sequence>
<dbReference type="NCBIfam" id="TIGR00426">
    <property type="entry name" value="competence protein ComEA helix-hairpin-helix repeat region"/>
    <property type="match status" value="1"/>
</dbReference>
<accession>A0A845EWS8</accession>
<dbReference type="GO" id="GO:0015627">
    <property type="term" value="C:type II protein secretion system complex"/>
    <property type="evidence" value="ECO:0007669"/>
    <property type="project" value="TreeGrafter"/>
</dbReference>
<dbReference type="Pfam" id="PF10531">
    <property type="entry name" value="SLBB"/>
    <property type="match status" value="1"/>
</dbReference>
<dbReference type="PANTHER" id="PTHR21180:SF32">
    <property type="entry name" value="ENDONUCLEASE_EXONUCLEASE_PHOSPHATASE FAMILY DOMAIN-CONTAINING PROTEIN 1"/>
    <property type="match status" value="1"/>
</dbReference>